<dbReference type="GO" id="GO:0006355">
    <property type="term" value="P:regulation of DNA-templated transcription"/>
    <property type="evidence" value="ECO:0007669"/>
    <property type="project" value="InterPro"/>
</dbReference>
<comment type="caution">
    <text evidence="2">The sequence shown here is derived from an EMBL/GenBank/DDBJ whole genome shotgun (WGS) entry which is preliminary data.</text>
</comment>
<evidence type="ECO:0000313" key="3">
    <source>
        <dbReference type="Proteomes" id="UP000015523"/>
    </source>
</evidence>
<name>T0KAV2_9SPHN</name>
<feature type="domain" description="HTH luxR-type" evidence="1">
    <location>
        <begin position="293"/>
        <end position="350"/>
    </location>
</feature>
<dbReference type="eggNOG" id="COG2771">
    <property type="taxonomic scope" value="Bacteria"/>
</dbReference>
<dbReference type="PATRIC" id="fig|1346791.3.peg.3840"/>
<dbReference type="GO" id="GO:0003677">
    <property type="term" value="F:DNA binding"/>
    <property type="evidence" value="ECO:0007669"/>
    <property type="project" value="InterPro"/>
</dbReference>
<gene>
    <name evidence="2" type="ORF">M529_19880</name>
</gene>
<proteinExistence type="predicted"/>
<dbReference type="STRING" id="1346791.M529_19880"/>
<evidence type="ECO:0000313" key="2">
    <source>
        <dbReference type="EMBL" id="EQB30608.1"/>
    </source>
</evidence>
<organism evidence="2 3">
    <name type="scientific">Sphingobium ummariense RL-3</name>
    <dbReference type="NCBI Taxonomy" id="1346791"/>
    <lineage>
        <taxon>Bacteria</taxon>
        <taxon>Pseudomonadati</taxon>
        <taxon>Pseudomonadota</taxon>
        <taxon>Alphaproteobacteria</taxon>
        <taxon>Sphingomonadales</taxon>
        <taxon>Sphingomonadaceae</taxon>
        <taxon>Sphingobium</taxon>
    </lineage>
</organism>
<dbReference type="AlphaFoldDB" id="T0KAV2"/>
<dbReference type="RefSeq" id="WP_021319571.1">
    <property type="nucleotide sequence ID" value="NZ_AUWY01000120.1"/>
</dbReference>
<keyword evidence="3" id="KW-1185">Reference proteome</keyword>
<protein>
    <recommendedName>
        <fullName evidence="1">HTH luxR-type domain-containing protein</fullName>
    </recommendedName>
</protein>
<dbReference type="SUPFAM" id="SSF46894">
    <property type="entry name" value="C-terminal effector domain of the bipartite response regulators"/>
    <property type="match status" value="1"/>
</dbReference>
<dbReference type="InterPro" id="IPR016032">
    <property type="entry name" value="Sig_transdc_resp-reg_C-effctor"/>
</dbReference>
<dbReference type="OrthoDB" id="7855389at2"/>
<dbReference type="EMBL" id="AUWY01000120">
    <property type="protein sequence ID" value="EQB30608.1"/>
    <property type="molecule type" value="Genomic_DNA"/>
</dbReference>
<dbReference type="Gene3D" id="1.10.10.10">
    <property type="entry name" value="Winged helix-like DNA-binding domain superfamily/Winged helix DNA-binding domain"/>
    <property type="match status" value="1"/>
</dbReference>
<accession>T0KAV2</accession>
<reference evidence="2 3" key="1">
    <citation type="journal article" date="2013" name="Genome Announc.">
        <title>Draft Genome Sequence of Sphingobium ummariense Strain RL-3, a Hexachlorocyclohexane-Degrading Bacterium.</title>
        <authorList>
            <person name="Kohli P."/>
            <person name="Dua A."/>
            <person name="Sangwan N."/>
            <person name="Oldach P."/>
            <person name="Khurana J.P."/>
            <person name="Lal R."/>
        </authorList>
    </citation>
    <scope>NUCLEOTIDE SEQUENCE [LARGE SCALE GENOMIC DNA]</scope>
    <source>
        <strain evidence="2 3">RL-3</strain>
    </source>
</reference>
<evidence type="ECO:0000259" key="1">
    <source>
        <dbReference type="SMART" id="SM00421"/>
    </source>
</evidence>
<dbReference type="InterPro" id="IPR036388">
    <property type="entry name" value="WH-like_DNA-bd_sf"/>
</dbReference>
<dbReference type="InterPro" id="IPR000792">
    <property type="entry name" value="Tscrpt_reg_LuxR_C"/>
</dbReference>
<dbReference type="SMART" id="SM00421">
    <property type="entry name" value="HTH_LUXR"/>
    <property type="match status" value="1"/>
</dbReference>
<sequence length="358" mass="39175">MRPLSATDSDLLVALHEGAFEQPLWQSFLAKLMALTGACDAILIFRPVDQGEIVELRAVAGPEHHLQQLLPGGRRTMREGRVYALQELLDWDDPSQRSYYENVLVPGRMGEGRAVRIEEPSGISAWLSVVGDRGFGAADGALLGRLVPHIRAALRNFIALERERYRSSLTSDAFGRLNFGWMTLDAASRIVDMTPNIEPLFQRTGLLRRGRYDRLMPSSPGVDRELSAIVRGFAQDGDQRPRAINLSRDPWMDMLVTPAQHTSIAAGSAPVAVVYLSGDRWSRSDRCDQLVDLFGLLPSEARLAWALAQGVSIGQAAASLGLTIETARNYSKKIYAKTGASGQAALVRIVLTSVLAIA</sequence>
<dbReference type="Proteomes" id="UP000015523">
    <property type="component" value="Unassembled WGS sequence"/>
</dbReference>